<dbReference type="Pfam" id="PF00583">
    <property type="entry name" value="Acetyltransf_1"/>
    <property type="match status" value="1"/>
</dbReference>
<dbReference type="PROSITE" id="PS51186">
    <property type="entry name" value="GNAT"/>
    <property type="match status" value="1"/>
</dbReference>
<proteinExistence type="predicted"/>
<dbReference type="GO" id="GO:0016747">
    <property type="term" value="F:acyltransferase activity, transferring groups other than amino-acyl groups"/>
    <property type="evidence" value="ECO:0007669"/>
    <property type="project" value="InterPro"/>
</dbReference>
<dbReference type="Proteomes" id="UP000194439">
    <property type="component" value="Unassembled WGS sequence"/>
</dbReference>
<evidence type="ECO:0000313" key="3">
    <source>
        <dbReference type="Proteomes" id="UP000194439"/>
    </source>
</evidence>
<dbReference type="RefSeq" id="WP_088030081.1">
    <property type="nucleotide sequence ID" value="NZ_FWZD01000077.1"/>
</dbReference>
<dbReference type="SUPFAM" id="SSF55729">
    <property type="entry name" value="Acyl-CoA N-acyltransferases (Nat)"/>
    <property type="match status" value="1"/>
</dbReference>
<evidence type="ECO:0000313" key="2">
    <source>
        <dbReference type="EMBL" id="SME51066.1"/>
    </source>
</evidence>
<dbReference type="CDD" id="cd04301">
    <property type="entry name" value="NAT_SF"/>
    <property type="match status" value="1"/>
</dbReference>
<dbReference type="AlphaFoldDB" id="A0A1Y6AU55"/>
<evidence type="ECO:0000259" key="1">
    <source>
        <dbReference type="PROSITE" id="PS51186"/>
    </source>
</evidence>
<dbReference type="Gene3D" id="3.40.630.30">
    <property type="match status" value="1"/>
</dbReference>
<protein>
    <submittedName>
        <fullName evidence="2">Acetyltransferase (GNAT) family protein</fullName>
    </submittedName>
</protein>
<dbReference type="EMBL" id="FWZD01000077">
    <property type="protein sequence ID" value="SME51066.1"/>
    <property type="molecule type" value="Genomic_DNA"/>
</dbReference>
<name>A0A1Y6AU55_9BACI</name>
<accession>A0A1Y6AU55</accession>
<dbReference type="InterPro" id="IPR000182">
    <property type="entry name" value="GNAT_dom"/>
</dbReference>
<keyword evidence="2" id="KW-0808">Transferase</keyword>
<sequence length="189" mass="22092">MLHNLSVLIEGGSRTKFLLIEKDEVLINNMGQLYCKAFEKTNFNEMIERIKRHIEYPNFKGIVAINEEKEVVGFTYGYRSLEGQYYNQLMREALHLKQVNHWLQDCFEFVELAVDPKYRNEGLGTRLHNELLEGISNRMGILTTQINNQKARSLYERLGWVDVLEPFHPSKNDVPYVIMGKNLKIKVNG</sequence>
<organism evidence="2 3">
    <name type="scientific">Bacillus mobilis</name>
    <dbReference type="NCBI Taxonomy" id="2026190"/>
    <lineage>
        <taxon>Bacteria</taxon>
        <taxon>Bacillati</taxon>
        <taxon>Bacillota</taxon>
        <taxon>Bacilli</taxon>
        <taxon>Bacillales</taxon>
        <taxon>Bacillaceae</taxon>
        <taxon>Bacillus</taxon>
        <taxon>Bacillus cereus group</taxon>
    </lineage>
</organism>
<reference evidence="3" key="1">
    <citation type="submission" date="2017-04" db="EMBL/GenBank/DDBJ databases">
        <authorList>
            <person name="Criscuolo A."/>
        </authorList>
    </citation>
    <scope>NUCLEOTIDE SEQUENCE [LARGE SCALE GENOMIC DNA]</scope>
</reference>
<dbReference type="InterPro" id="IPR016181">
    <property type="entry name" value="Acyl_CoA_acyltransferase"/>
</dbReference>
<gene>
    <name evidence="2" type="ORF">BACERE00185_05622</name>
</gene>
<feature type="domain" description="N-acetyltransferase" evidence="1">
    <location>
        <begin position="17"/>
        <end position="184"/>
    </location>
</feature>